<dbReference type="EMBL" id="AP011540">
    <property type="protein sequence ID" value="BAI65335.1"/>
    <property type="molecule type" value="Genomic_DNA"/>
</dbReference>
<dbReference type="PANTHER" id="PTHR45947">
    <property type="entry name" value="SULFOQUINOVOSYL TRANSFERASE SQD2"/>
    <property type="match status" value="1"/>
</dbReference>
<dbReference type="GO" id="GO:1901137">
    <property type="term" value="P:carbohydrate derivative biosynthetic process"/>
    <property type="evidence" value="ECO:0007669"/>
    <property type="project" value="UniProtKB-ARBA"/>
</dbReference>
<keyword evidence="8" id="KW-1185">Reference proteome</keyword>
<proteinExistence type="predicted"/>
<evidence type="ECO:0000259" key="5">
    <source>
        <dbReference type="Pfam" id="PF00534"/>
    </source>
</evidence>
<dbReference type="HOGENOM" id="CLU_009583_2_0_11"/>
<evidence type="ECO:0000256" key="1">
    <source>
        <dbReference type="ARBA" id="ARBA00021292"/>
    </source>
</evidence>
<evidence type="ECO:0000256" key="4">
    <source>
        <dbReference type="SAM" id="MobiDB-lite"/>
    </source>
</evidence>
<feature type="domain" description="Glycosyl transferase family 1" evidence="5">
    <location>
        <begin position="248"/>
        <end position="407"/>
    </location>
</feature>
<dbReference type="CAZy" id="GT4">
    <property type="family name" value="Glycosyltransferase Family 4"/>
</dbReference>
<organism evidence="7 8">
    <name type="scientific">Rothia mucilaginosa (strain DY-18)</name>
    <name type="common">Stomatococcus mucilaginosus</name>
    <dbReference type="NCBI Taxonomy" id="680646"/>
    <lineage>
        <taxon>Bacteria</taxon>
        <taxon>Bacillati</taxon>
        <taxon>Actinomycetota</taxon>
        <taxon>Actinomycetes</taxon>
        <taxon>Micrococcales</taxon>
        <taxon>Micrococcaceae</taxon>
        <taxon>Rothia</taxon>
    </lineage>
</organism>
<dbReference type="eggNOG" id="COG0438">
    <property type="taxonomic scope" value="Bacteria"/>
</dbReference>
<evidence type="ECO:0000256" key="3">
    <source>
        <dbReference type="ARBA" id="ARBA00022679"/>
    </source>
</evidence>
<reference evidence="8" key="1">
    <citation type="submission" date="2009-07" db="EMBL/GenBank/DDBJ databases">
        <title>Complete genome sequence of Rothia mucilaginosa DJ.</title>
        <authorList>
            <person name="Yamane K."/>
            <person name="Nambu T."/>
            <person name="Mashimo C."/>
            <person name="Sugimori C."/>
            <person name="Yamanaka T."/>
            <person name="Leung K."/>
            <person name="Fukushima H."/>
        </authorList>
    </citation>
    <scope>NUCLEOTIDE SEQUENCE [LARGE SCALE GENOMIC DNA]</scope>
    <source>
        <strain evidence="8">DY-18</strain>
    </source>
</reference>
<dbReference type="SUPFAM" id="SSF53756">
    <property type="entry name" value="UDP-Glycosyltransferase/glycogen phosphorylase"/>
    <property type="match status" value="1"/>
</dbReference>
<keyword evidence="2" id="KW-0328">Glycosyltransferase</keyword>
<dbReference type="Proteomes" id="UP000001883">
    <property type="component" value="Chromosome"/>
</dbReference>
<feature type="region of interest" description="Disordered" evidence="4">
    <location>
        <begin position="1"/>
        <end position="35"/>
    </location>
</feature>
<feature type="domain" description="Glycosyltransferase subfamily 4-like N-terminal" evidence="6">
    <location>
        <begin position="57"/>
        <end position="235"/>
    </location>
</feature>
<dbReference type="Pfam" id="PF00534">
    <property type="entry name" value="Glycos_transf_1"/>
    <property type="match status" value="1"/>
</dbReference>
<dbReference type="PANTHER" id="PTHR45947:SF3">
    <property type="entry name" value="SULFOQUINOVOSYL TRANSFERASE SQD2"/>
    <property type="match status" value="1"/>
</dbReference>
<gene>
    <name evidence="7" type="ordered locus">RMDY18_15030</name>
</gene>
<protein>
    <recommendedName>
        <fullName evidence="1">D-inositol 3-phosphate glycosyltransferase</fullName>
    </recommendedName>
</protein>
<evidence type="ECO:0000313" key="8">
    <source>
        <dbReference type="Proteomes" id="UP000001883"/>
    </source>
</evidence>
<evidence type="ECO:0000256" key="2">
    <source>
        <dbReference type="ARBA" id="ARBA00022676"/>
    </source>
</evidence>
<evidence type="ECO:0000259" key="6">
    <source>
        <dbReference type="Pfam" id="PF13439"/>
    </source>
</evidence>
<name>D2NNW7_ROTMD</name>
<dbReference type="InterPro" id="IPR028098">
    <property type="entry name" value="Glyco_trans_4-like_N"/>
</dbReference>
<dbReference type="KEGG" id="rmu:RMDY18_15030"/>
<dbReference type="InterPro" id="IPR050194">
    <property type="entry name" value="Glycosyltransferase_grp1"/>
</dbReference>
<keyword evidence="3 7" id="KW-0808">Transferase</keyword>
<dbReference type="STRING" id="680646.RMDY18_15030"/>
<accession>D2NNW7</accession>
<dbReference type="AlphaFoldDB" id="D2NNW7"/>
<sequence>MLYVLGPPGSRDRQRWKRRTVAPETPKSPTHYTPMRSPVMEQAKTILIGAETYPPDINGAAQFGHRLATSMLKRGHSVHVVAASPIPGPSYRTEVEGGIVEHRLRSHLPPTHETNRICLPWEIWSEVGAILDEVRPDVVHVQCHYIIGRALIFQAKRRGIRVISTNHFMPANLDPFLPFPSAVKRVIEKITWKDMRFCFSKTAVVTTPTQIGADAMRDLGHFDRPVMPVSNGIEISDYELAEGADAGKVPGELRIAFVGRLAEEKNVDVLIEALSLLPDTLEHVVLDIAGGGELREALEQKAHDCGVSDRVIFRGFVPDEHLPEVYQMADVFCQPGTAELQSLVSLEAMSASTPVVLANALALPHLVENGVNGYLFEPNNAQDLAKKLEAVLSLPAAEREQMGRESRRIVGFHSAENTWRTFEELYVSDAPYQRYLDSRR</sequence>
<dbReference type="Pfam" id="PF13439">
    <property type="entry name" value="Glyco_transf_4"/>
    <property type="match status" value="1"/>
</dbReference>
<reference evidence="7 8" key="3">
    <citation type="journal article" date="2010" name="Sequencing">
        <title>Complete Genome Sequence of Rothia mucilaginosa DY-18: A Clinical Isolate with Dense Meshwork-Like Structures from a Persistent Apical Periodontitis Lesion.</title>
        <authorList>
            <person name="Yamane K."/>
            <person name="Nambu T."/>
            <person name="Yamanaka T."/>
            <person name="Mashimo C."/>
            <person name="Sugimori C."/>
            <person name="Leung K.-P."/>
            <person name="Fukushima H."/>
        </authorList>
    </citation>
    <scope>NUCLEOTIDE SEQUENCE [LARGE SCALE GENOMIC DNA]</scope>
    <source>
        <strain evidence="7 8">DY-18</strain>
    </source>
</reference>
<dbReference type="InterPro" id="IPR001296">
    <property type="entry name" value="Glyco_trans_1"/>
</dbReference>
<dbReference type="Gene3D" id="3.40.50.2000">
    <property type="entry name" value="Glycogen Phosphorylase B"/>
    <property type="match status" value="2"/>
</dbReference>
<dbReference type="GO" id="GO:0016757">
    <property type="term" value="F:glycosyltransferase activity"/>
    <property type="evidence" value="ECO:0007669"/>
    <property type="project" value="UniProtKB-KW"/>
</dbReference>
<evidence type="ECO:0000313" key="7">
    <source>
        <dbReference type="EMBL" id="BAI65335.1"/>
    </source>
</evidence>
<reference evidence="7 8" key="2">
    <citation type="journal article" date="2010" name="J Osaka Dent Univ">
        <title>Isolation and identification of Rothia mucilaginosa from persistent apical periodontitis lesions.</title>
        <authorList>
            <person name="Yamane K."/>
            <person name="Yoshida M."/>
            <person name="Fujihira T."/>
            <person name="Baba T."/>
            <person name="Tsuji N."/>
            <person name="Hayashi H."/>
            <person name="Sugimori C."/>
            <person name="Yamanaka T."/>
            <person name="Mashimo C."/>
            <person name="Nambu T."/>
            <person name="Kawai H."/>
            <person name="Fukushima H."/>
        </authorList>
    </citation>
    <scope>NUCLEOTIDE SEQUENCE [LARGE SCALE GENOMIC DNA]</scope>
    <source>
        <strain evidence="7 8">DY-18</strain>
    </source>
</reference>